<dbReference type="EMBL" id="JAMXQS010000006">
    <property type="protein sequence ID" value="MCO6050850.1"/>
    <property type="molecule type" value="Genomic_DNA"/>
</dbReference>
<accession>A0ABT1C7P2</accession>
<sequence>MTKTVTLENTRLGGFGLPTGQVVPGNGSITVEPEIWGASKDHPVVKGAVEAGFLIVDGKGRKKPAGDDRDENGDTTEMAAMRQQFNASFATVTTELEAQRGRVGELEQVIADRDAEIAKLKEGGVPAAIKAEHHGGGKFNVTQGETVILSGLSKADADKFNGLSDEEKASFIEKAKS</sequence>
<gene>
    <name evidence="1" type="ORF">NGM99_13785</name>
</gene>
<evidence type="ECO:0000313" key="2">
    <source>
        <dbReference type="Proteomes" id="UP001205906"/>
    </source>
</evidence>
<protein>
    <submittedName>
        <fullName evidence="1">Uncharacterized protein</fullName>
    </submittedName>
</protein>
<keyword evidence="2" id="KW-1185">Reference proteome</keyword>
<reference evidence="1 2" key="1">
    <citation type="submission" date="2022-06" db="EMBL/GenBank/DDBJ databases">
        <title>Mesorhizobium sp. strain RP14 Genome sequencing and assembly.</title>
        <authorList>
            <person name="Kim I."/>
        </authorList>
    </citation>
    <scope>NUCLEOTIDE SEQUENCE [LARGE SCALE GENOMIC DNA]</scope>
    <source>
        <strain evidence="2">RP14(2022)</strain>
    </source>
</reference>
<dbReference type="RefSeq" id="WP_252819823.1">
    <property type="nucleotide sequence ID" value="NZ_JAMXQS010000006.1"/>
</dbReference>
<organism evidence="1 2">
    <name type="scientific">Mesorhizobium liriopis</name>
    <dbReference type="NCBI Taxonomy" id="2953882"/>
    <lineage>
        <taxon>Bacteria</taxon>
        <taxon>Pseudomonadati</taxon>
        <taxon>Pseudomonadota</taxon>
        <taxon>Alphaproteobacteria</taxon>
        <taxon>Hyphomicrobiales</taxon>
        <taxon>Phyllobacteriaceae</taxon>
        <taxon>Mesorhizobium</taxon>
    </lineage>
</organism>
<proteinExistence type="predicted"/>
<comment type="caution">
    <text evidence="1">The sequence shown here is derived from an EMBL/GenBank/DDBJ whole genome shotgun (WGS) entry which is preliminary data.</text>
</comment>
<name>A0ABT1C7P2_9HYPH</name>
<evidence type="ECO:0000313" key="1">
    <source>
        <dbReference type="EMBL" id="MCO6050850.1"/>
    </source>
</evidence>
<dbReference type="Proteomes" id="UP001205906">
    <property type="component" value="Unassembled WGS sequence"/>
</dbReference>